<feature type="binding site" evidence="6">
    <location>
        <position position="219"/>
    </location>
    <ligand>
        <name>L-ornithine</name>
        <dbReference type="ChEBI" id="CHEBI:46911"/>
    </ligand>
</feature>
<dbReference type="EMBL" id="CAADFV010000131">
    <property type="protein sequence ID" value="VFK67081.1"/>
    <property type="molecule type" value="Genomic_DNA"/>
</dbReference>
<dbReference type="SUPFAM" id="SSF53671">
    <property type="entry name" value="Aspartate/ornithine carbamoyltransferase"/>
    <property type="match status" value="1"/>
</dbReference>
<dbReference type="GO" id="GO:0042450">
    <property type="term" value="P:L-arginine biosynthetic process via ornithine"/>
    <property type="evidence" value="ECO:0007669"/>
    <property type="project" value="UniProtKB-UniRule"/>
</dbReference>
<feature type="binding site" evidence="6">
    <location>
        <begin position="223"/>
        <end position="224"/>
    </location>
    <ligand>
        <name>L-ornithine</name>
        <dbReference type="ChEBI" id="CHEBI:46911"/>
    </ligand>
</feature>
<evidence type="ECO:0000256" key="3">
    <source>
        <dbReference type="ARBA" id="ARBA00013007"/>
    </source>
</evidence>
<gene>
    <name evidence="10" type="ORF">BECKTUN1418E_GA0071001_11314</name>
    <name evidence="9" type="ORF">BECKTUN1418F_GA0071002_11344</name>
</gene>
<feature type="binding site" evidence="6">
    <location>
        <position position="104"/>
    </location>
    <ligand>
        <name>carbamoyl phosphate</name>
        <dbReference type="ChEBI" id="CHEBI:58228"/>
    </ligand>
</feature>
<dbReference type="Pfam" id="PF02729">
    <property type="entry name" value="OTCace_N"/>
    <property type="match status" value="1"/>
</dbReference>
<dbReference type="InterPro" id="IPR024904">
    <property type="entry name" value="OTCase_ArgI"/>
</dbReference>
<comment type="similarity">
    <text evidence="2 6">Belongs to the aspartate/ornithine carbamoyltransferase superfamily. OTCase family.</text>
</comment>
<evidence type="ECO:0000256" key="4">
    <source>
        <dbReference type="ARBA" id="ARBA00022679"/>
    </source>
</evidence>
<feature type="binding site" evidence="6">
    <location>
        <begin position="131"/>
        <end position="134"/>
    </location>
    <ligand>
        <name>carbamoyl phosphate</name>
        <dbReference type="ChEBI" id="CHEBI:58228"/>
    </ligand>
</feature>
<dbReference type="PROSITE" id="PS00097">
    <property type="entry name" value="CARBAMOYLTRANSFERASE"/>
    <property type="match status" value="1"/>
</dbReference>
<dbReference type="PRINTS" id="PR00100">
    <property type="entry name" value="AOTCASE"/>
</dbReference>
<evidence type="ECO:0000313" key="9">
    <source>
        <dbReference type="EMBL" id="VFK58052.1"/>
    </source>
</evidence>
<dbReference type="GO" id="GO:0016597">
    <property type="term" value="F:amino acid binding"/>
    <property type="evidence" value="ECO:0007669"/>
    <property type="project" value="InterPro"/>
</dbReference>
<feature type="binding site" evidence="6">
    <location>
        <position position="287"/>
    </location>
    <ligand>
        <name>carbamoyl phosphate</name>
        <dbReference type="ChEBI" id="CHEBI:58228"/>
    </ligand>
</feature>
<reference evidence="9" key="1">
    <citation type="submission" date="2019-02" db="EMBL/GenBank/DDBJ databases">
        <authorList>
            <person name="Gruber-Vodicka R. H."/>
            <person name="Seah K. B. B."/>
        </authorList>
    </citation>
    <scope>NUCLEOTIDE SEQUENCE</scope>
    <source>
        <strain evidence="10">BECK_BY2</strain>
        <strain evidence="9">BECK_BY3</strain>
    </source>
</reference>
<feature type="binding site" evidence="6">
    <location>
        <begin position="53"/>
        <end position="56"/>
    </location>
    <ligand>
        <name>carbamoyl phosphate</name>
        <dbReference type="ChEBI" id="CHEBI:58228"/>
    </ligand>
</feature>
<comment type="pathway">
    <text evidence="1">Amino-acid biosynthesis; L-arginine biosynthesis; L-arginine from L-ornithine and carbamoyl phosphate: step 1/3.</text>
</comment>
<sequence>MTTRHFLTLPDIDPDVLRMIIHRAIDLKTMQQKGKLYESLKNRVLGMIFEKSSTRTRVSFESAMIQMGGGTVFLSPGDSQLGRGEPLEDTARVLSGMVDIIAIRTYEHEKLERFAAFSRVPVINALTDEYHPCQLLADMQTYEEYRGSIRNRRVTWIGDGNNMCHSYINAARAFDFELRIACPEGFEPHTDILARASKWATRYRDPMEAVQNADLVVTDVWASMGQEEEQIARRRHFSPYQVDTKLLSYAKPDALFMHCLPAHRGEEVSAEVLEGPRSVVWEESGNRLYAQKALLEYLLDVFDTPSESSPRTDKI</sequence>
<proteinExistence type="inferred from homology"/>
<feature type="binding site" evidence="6">
    <location>
        <begin position="259"/>
        <end position="260"/>
    </location>
    <ligand>
        <name>carbamoyl phosphate</name>
        <dbReference type="ChEBI" id="CHEBI:58228"/>
    </ligand>
</feature>
<dbReference type="EC" id="2.1.3.3" evidence="3 6"/>
<dbReference type="InterPro" id="IPR006131">
    <property type="entry name" value="Asp_carbamoyltransf_Asp/Orn-bd"/>
</dbReference>
<dbReference type="EMBL" id="CAADFY010000134">
    <property type="protein sequence ID" value="VFK58052.1"/>
    <property type="molecule type" value="Genomic_DNA"/>
</dbReference>
<dbReference type="InterPro" id="IPR036901">
    <property type="entry name" value="Asp/Orn_carbamoylTrfase_sf"/>
</dbReference>
<dbReference type="PRINTS" id="PR00102">
    <property type="entry name" value="OTCASE"/>
</dbReference>
<dbReference type="FunFam" id="3.40.50.1370:FF:000008">
    <property type="entry name" value="Ornithine carbamoyltransferase"/>
    <property type="match status" value="1"/>
</dbReference>
<evidence type="ECO:0000256" key="6">
    <source>
        <dbReference type="HAMAP-Rule" id="MF_01109"/>
    </source>
</evidence>
<name>A0A450ZW51_9GAMM</name>
<dbReference type="Pfam" id="PF00185">
    <property type="entry name" value="OTCace"/>
    <property type="match status" value="1"/>
</dbReference>
<dbReference type="GO" id="GO:0005737">
    <property type="term" value="C:cytoplasm"/>
    <property type="evidence" value="ECO:0007669"/>
    <property type="project" value="UniProtKB-SubCell"/>
</dbReference>
<evidence type="ECO:0000259" key="7">
    <source>
        <dbReference type="Pfam" id="PF00185"/>
    </source>
</evidence>
<dbReference type="NCBIfam" id="TIGR00658">
    <property type="entry name" value="orni_carb_tr"/>
    <property type="match status" value="1"/>
</dbReference>
<evidence type="ECO:0000256" key="2">
    <source>
        <dbReference type="ARBA" id="ARBA00007805"/>
    </source>
</evidence>
<feature type="binding site" evidence="6">
    <location>
        <position position="162"/>
    </location>
    <ligand>
        <name>L-ornithine</name>
        <dbReference type="ChEBI" id="CHEBI:46911"/>
    </ligand>
</feature>
<evidence type="ECO:0000259" key="8">
    <source>
        <dbReference type="Pfam" id="PF02729"/>
    </source>
</evidence>
<keyword evidence="6" id="KW-0963">Cytoplasm</keyword>
<dbReference type="PANTHER" id="PTHR45753:SF3">
    <property type="entry name" value="ORNITHINE TRANSCARBAMYLASE, MITOCHONDRIAL"/>
    <property type="match status" value="1"/>
</dbReference>
<dbReference type="Gene3D" id="3.40.50.1370">
    <property type="entry name" value="Aspartate/ornithine carbamoyltransferase"/>
    <property type="match status" value="2"/>
</dbReference>
<dbReference type="PANTHER" id="PTHR45753">
    <property type="entry name" value="ORNITHINE CARBAMOYLTRANSFERASE, MITOCHONDRIAL"/>
    <property type="match status" value="1"/>
</dbReference>
<organism evidence="9">
    <name type="scientific">Candidatus Kentrum sp. TUN</name>
    <dbReference type="NCBI Taxonomy" id="2126343"/>
    <lineage>
        <taxon>Bacteria</taxon>
        <taxon>Pseudomonadati</taxon>
        <taxon>Pseudomonadota</taxon>
        <taxon>Gammaproteobacteria</taxon>
        <taxon>Candidatus Kentrum</taxon>
    </lineage>
</organism>
<dbReference type="InterPro" id="IPR006132">
    <property type="entry name" value="Asp/Orn_carbamoyltranf_P-bd"/>
</dbReference>
<protein>
    <recommendedName>
        <fullName evidence="3 6">Ornithine carbamoyltransferase</fullName>
        <shortName evidence="6">OTCase</shortName>
        <ecNumber evidence="3 6">2.1.3.3</ecNumber>
    </recommendedName>
</protein>
<dbReference type="GO" id="GO:0004585">
    <property type="term" value="F:ornithine carbamoyltransferase activity"/>
    <property type="evidence" value="ECO:0007669"/>
    <property type="project" value="UniProtKB-UniRule"/>
</dbReference>
<dbReference type="GO" id="GO:0019240">
    <property type="term" value="P:citrulline biosynthetic process"/>
    <property type="evidence" value="ECO:0007669"/>
    <property type="project" value="TreeGrafter"/>
</dbReference>
<feature type="domain" description="Aspartate/ornithine carbamoyltransferase Asp/Orn-binding" evidence="7">
    <location>
        <begin position="152"/>
        <end position="297"/>
    </location>
</feature>
<evidence type="ECO:0000256" key="1">
    <source>
        <dbReference type="ARBA" id="ARBA00004975"/>
    </source>
</evidence>
<evidence type="ECO:0000313" key="10">
    <source>
        <dbReference type="EMBL" id="VFK67081.1"/>
    </source>
</evidence>
<accession>A0A450ZW51</accession>
<keyword evidence="4 6" id="KW-0808">Transferase</keyword>
<feature type="domain" description="Aspartate/ornithine carbamoyltransferase carbamoyl-P binding" evidence="8">
    <location>
        <begin position="4"/>
        <end position="144"/>
    </location>
</feature>
<evidence type="ECO:0000256" key="5">
    <source>
        <dbReference type="ARBA" id="ARBA00048772"/>
    </source>
</evidence>
<dbReference type="InterPro" id="IPR002292">
    <property type="entry name" value="Orn/put_carbamltrans"/>
</dbReference>
<dbReference type="NCBIfam" id="NF001986">
    <property type="entry name" value="PRK00779.1"/>
    <property type="match status" value="1"/>
</dbReference>
<feature type="binding site" evidence="6">
    <location>
        <position position="80"/>
    </location>
    <ligand>
        <name>carbamoyl phosphate</name>
        <dbReference type="ChEBI" id="CHEBI:58228"/>
    </ligand>
</feature>
<dbReference type="InterPro" id="IPR006130">
    <property type="entry name" value="Asp/Orn_carbamoylTrfase"/>
</dbReference>
<comment type="subcellular location">
    <subcellularLocation>
        <location evidence="6">Cytoplasm</location>
    </subcellularLocation>
</comment>
<comment type="catalytic activity">
    <reaction evidence="5 6">
        <text>carbamoyl phosphate + L-ornithine = L-citrulline + phosphate + H(+)</text>
        <dbReference type="Rhea" id="RHEA:19513"/>
        <dbReference type="ChEBI" id="CHEBI:15378"/>
        <dbReference type="ChEBI" id="CHEBI:43474"/>
        <dbReference type="ChEBI" id="CHEBI:46911"/>
        <dbReference type="ChEBI" id="CHEBI:57743"/>
        <dbReference type="ChEBI" id="CHEBI:58228"/>
        <dbReference type="EC" id="2.1.3.3"/>
    </reaction>
</comment>
<dbReference type="AlphaFoldDB" id="A0A450ZW51"/>
<dbReference type="HAMAP" id="MF_01109">
    <property type="entry name" value="OTCase"/>
    <property type="match status" value="1"/>
</dbReference>